<dbReference type="AlphaFoldDB" id="A0A1R4FEA7"/>
<sequence length="121" mass="13274">MADQMSRSELSDELGRQLRTPFDQVLTDSNRLRIQAALHGLPQSGSIRFTALAKALGLSDGNLSAHLAVLAEVGYVSAEETYTGKRRTRWFSATAMGREAFEGHVQALRIIVDSAKLAERD</sequence>
<reference evidence="2 3" key="1">
    <citation type="submission" date="2017-02" db="EMBL/GenBank/DDBJ databases">
        <authorList>
            <person name="Peterson S.W."/>
        </authorList>
    </citation>
    <scope>NUCLEOTIDE SEQUENCE [LARGE SCALE GENOMIC DNA]</scope>
    <source>
        <strain evidence="2 3">LMG 22410</strain>
    </source>
</reference>
<evidence type="ECO:0000313" key="3">
    <source>
        <dbReference type="Proteomes" id="UP000195787"/>
    </source>
</evidence>
<accession>A0A1R4FEA7</accession>
<evidence type="ECO:0000313" key="2">
    <source>
        <dbReference type="EMBL" id="SJM54285.1"/>
    </source>
</evidence>
<keyword evidence="3" id="KW-1185">Reference proteome</keyword>
<dbReference type="InterPro" id="IPR011991">
    <property type="entry name" value="ArsR-like_HTH"/>
</dbReference>
<dbReference type="PANTHER" id="PTHR37318:SF1">
    <property type="entry name" value="BSL7504 PROTEIN"/>
    <property type="match status" value="1"/>
</dbReference>
<protein>
    <submittedName>
        <fullName evidence="2">Transcriptional regulators, marR/emrR family</fullName>
    </submittedName>
</protein>
<proteinExistence type="predicted"/>
<dbReference type="OrthoDB" id="3630048at2"/>
<feature type="domain" description="Winged helix DNA-binding" evidence="1">
    <location>
        <begin position="36"/>
        <end position="111"/>
    </location>
</feature>
<name>A0A1R4FEA7_9MICO</name>
<dbReference type="EMBL" id="FUHU01000020">
    <property type="protein sequence ID" value="SJM54285.1"/>
    <property type="molecule type" value="Genomic_DNA"/>
</dbReference>
<dbReference type="GeneID" id="303172411"/>
<dbReference type="CDD" id="cd00090">
    <property type="entry name" value="HTH_ARSR"/>
    <property type="match status" value="1"/>
</dbReference>
<evidence type="ECO:0000259" key="1">
    <source>
        <dbReference type="Pfam" id="PF13601"/>
    </source>
</evidence>
<dbReference type="InterPro" id="IPR036390">
    <property type="entry name" value="WH_DNA-bd_sf"/>
</dbReference>
<dbReference type="Proteomes" id="UP000195787">
    <property type="component" value="Unassembled WGS sequence"/>
</dbReference>
<gene>
    <name evidence="2" type="ORF">CZ674_04220</name>
</gene>
<dbReference type="Pfam" id="PF13601">
    <property type="entry name" value="HTH_34"/>
    <property type="match status" value="1"/>
</dbReference>
<dbReference type="RefSeq" id="WP_086991280.1">
    <property type="nucleotide sequence ID" value="NZ_FUHU01000020.1"/>
</dbReference>
<dbReference type="InterPro" id="IPR027395">
    <property type="entry name" value="WH_DNA-bd_dom"/>
</dbReference>
<dbReference type="SUPFAM" id="SSF46785">
    <property type="entry name" value="Winged helix' DNA-binding domain"/>
    <property type="match status" value="1"/>
</dbReference>
<dbReference type="Gene3D" id="1.10.10.10">
    <property type="entry name" value="Winged helix-like DNA-binding domain superfamily/Winged helix DNA-binding domain"/>
    <property type="match status" value="1"/>
</dbReference>
<organism evidence="2 3">
    <name type="scientific">Agrococcus casei LMG 22410</name>
    <dbReference type="NCBI Taxonomy" id="1255656"/>
    <lineage>
        <taxon>Bacteria</taxon>
        <taxon>Bacillati</taxon>
        <taxon>Actinomycetota</taxon>
        <taxon>Actinomycetes</taxon>
        <taxon>Micrococcales</taxon>
        <taxon>Microbacteriaceae</taxon>
        <taxon>Agrococcus</taxon>
    </lineage>
</organism>
<dbReference type="PANTHER" id="PTHR37318">
    <property type="entry name" value="BSL7504 PROTEIN"/>
    <property type="match status" value="1"/>
</dbReference>
<dbReference type="InterPro" id="IPR036388">
    <property type="entry name" value="WH-like_DNA-bd_sf"/>
</dbReference>